<gene>
    <name evidence="1" type="primary">ABSGL_07698.1 scaffold 8929</name>
</gene>
<keyword evidence="2" id="KW-1185">Reference proteome</keyword>
<dbReference type="InParanoid" id="A0A168P8K1"/>
<accession>A0A168P8K1</accession>
<protein>
    <submittedName>
        <fullName evidence="1">Uncharacterized protein</fullName>
    </submittedName>
</protein>
<evidence type="ECO:0000313" key="2">
    <source>
        <dbReference type="Proteomes" id="UP000078561"/>
    </source>
</evidence>
<organism evidence="1">
    <name type="scientific">Absidia glauca</name>
    <name type="common">Pin mould</name>
    <dbReference type="NCBI Taxonomy" id="4829"/>
    <lineage>
        <taxon>Eukaryota</taxon>
        <taxon>Fungi</taxon>
        <taxon>Fungi incertae sedis</taxon>
        <taxon>Mucoromycota</taxon>
        <taxon>Mucoromycotina</taxon>
        <taxon>Mucoromycetes</taxon>
        <taxon>Mucorales</taxon>
        <taxon>Cunninghamellaceae</taxon>
        <taxon>Absidia</taxon>
    </lineage>
</organism>
<name>A0A168P8K1_ABSGL</name>
<dbReference type="EMBL" id="LT553604">
    <property type="protein sequence ID" value="SAM01948.1"/>
    <property type="molecule type" value="Genomic_DNA"/>
</dbReference>
<dbReference type="Proteomes" id="UP000078561">
    <property type="component" value="Unassembled WGS sequence"/>
</dbReference>
<dbReference type="AlphaFoldDB" id="A0A168P8K1"/>
<evidence type="ECO:0000313" key="1">
    <source>
        <dbReference type="EMBL" id="SAM01948.1"/>
    </source>
</evidence>
<sequence>MDQEKRECQVIAGSSRLGTFLTCGVGSMDGERQEYGNQGHKGPYQLPDRLDRFFDWTLGTDTLSNA</sequence>
<reference evidence="1" key="1">
    <citation type="submission" date="2016-04" db="EMBL/GenBank/DDBJ databases">
        <authorList>
            <person name="Evans L.H."/>
            <person name="Alamgir A."/>
            <person name="Owens N."/>
            <person name="Weber N.D."/>
            <person name="Virtaneva K."/>
            <person name="Barbian K."/>
            <person name="Babar A."/>
            <person name="Rosenke K."/>
        </authorList>
    </citation>
    <scope>NUCLEOTIDE SEQUENCE [LARGE SCALE GENOMIC DNA]</scope>
    <source>
        <strain evidence="1">CBS 101.48</strain>
    </source>
</reference>
<proteinExistence type="predicted"/>